<comment type="catalytic activity">
    <reaction evidence="7">
        <text>N-acetyl-D-glucosamine 6-phosphate + H2O = D-glucosamine 6-phosphate + acetate</text>
        <dbReference type="Rhea" id="RHEA:22936"/>
        <dbReference type="ChEBI" id="CHEBI:15377"/>
        <dbReference type="ChEBI" id="CHEBI:30089"/>
        <dbReference type="ChEBI" id="CHEBI:57513"/>
        <dbReference type="ChEBI" id="CHEBI:58725"/>
        <dbReference type="EC" id="3.5.1.25"/>
    </reaction>
</comment>
<dbReference type="AlphaFoldDB" id="A0A4R1Q7L0"/>
<comment type="pathway">
    <text evidence="8">Amino-sugar metabolism; N-acetylneuraminate degradation; D-fructose 6-phosphate from N-acetylneuraminate: step 4/5.</text>
</comment>
<dbReference type="Gene3D" id="2.30.40.10">
    <property type="entry name" value="Urease, subunit C, domain 1"/>
    <property type="match status" value="1"/>
</dbReference>
<reference evidence="14 15" key="1">
    <citation type="submission" date="2019-03" db="EMBL/GenBank/DDBJ databases">
        <title>Genomic Encyclopedia of Type Strains, Phase IV (KMG-IV): sequencing the most valuable type-strain genomes for metagenomic binning, comparative biology and taxonomic classification.</title>
        <authorList>
            <person name="Goeker M."/>
        </authorList>
    </citation>
    <scope>NUCLEOTIDE SEQUENCE [LARGE SCALE GENOMIC DNA]</scope>
    <source>
        <strain evidence="14 15">DSM 24979</strain>
    </source>
</reference>
<proteinExistence type="inferred from homology"/>
<dbReference type="EC" id="3.5.1.25" evidence="2"/>
<organism evidence="14 15">
    <name type="scientific">Thermolongibacillus altinsuensis</name>
    <dbReference type="NCBI Taxonomy" id="575256"/>
    <lineage>
        <taxon>Bacteria</taxon>
        <taxon>Bacillati</taxon>
        <taxon>Bacillota</taxon>
        <taxon>Bacilli</taxon>
        <taxon>Bacillales</taxon>
        <taxon>Anoxybacillaceae</taxon>
        <taxon>Thermolongibacillus</taxon>
    </lineage>
</organism>
<gene>
    <name evidence="14" type="ORF">EDD69_1255</name>
</gene>
<name>A0A4R1Q7L0_9BACL</name>
<dbReference type="PANTHER" id="PTHR11113">
    <property type="entry name" value="N-ACETYLGLUCOSAMINE-6-PHOSPHATE DEACETYLASE"/>
    <property type="match status" value="1"/>
</dbReference>
<feature type="binding site" evidence="11">
    <location>
        <begin position="309"/>
        <end position="311"/>
    </location>
    <ligand>
        <name>substrate</name>
    </ligand>
</feature>
<evidence type="ECO:0000256" key="7">
    <source>
        <dbReference type="ARBA" id="ARBA00047647"/>
    </source>
</evidence>
<feature type="binding site" evidence="11">
    <location>
        <begin position="221"/>
        <end position="222"/>
    </location>
    <ligand>
        <name>substrate</name>
    </ligand>
</feature>
<dbReference type="Gene3D" id="3.20.20.140">
    <property type="entry name" value="Metal-dependent hydrolases"/>
    <property type="match status" value="1"/>
</dbReference>
<evidence type="ECO:0000256" key="9">
    <source>
        <dbReference type="PIRNR" id="PIRNR038994"/>
    </source>
</evidence>
<feature type="active site" description="Proton donor/acceptor" evidence="10">
    <location>
        <position position="276"/>
    </location>
</feature>
<feature type="domain" description="Amidohydrolase-related" evidence="13">
    <location>
        <begin position="52"/>
        <end position="380"/>
    </location>
</feature>
<keyword evidence="6 9" id="KW-0119">Carbohydrate metabolism</keyword>
<keyword evidence="5 9" id="KW-0378">Hydrolase</keyword>
<feature type="binding site" evidence="12">
    <location>
        <position position="218"/>
    </location>
    <ligand>
        <name>Zn(2+)</name>
        <dbReference type="ChEBI" id="CHEBI:29105"/>
    </ligand>
</feature>
<evidence type="ECO:0000256" key="12">
    <source>
        <dbReference type="PIRSR" id="PIRSR038994-3"/>
    </source>
</evidence>
<feature type="binding site" evidence="11">
    <location>
        <position position="229"/>
    </location>
    <ligand>
        <name>substrate</name>
    </ligand>
</feature>
<dbReference type="InterPro" id="IPR003764">
    <property type="entry name" value="GlcNAc_6-P_deAcase"/>
</dbReference>
<dbReference type="FunFam" id="3.20.20.140:FF:000004">
    <property type="entry name" value="N-acetylglucosamine-6-phosphate deacetylase"/>
    <property type="match status" value="1"/>
</dbReference>
<feature type="binding site" evidence="12">
    <location>
        <position position="131"/>
    </location>
    <ligand>
        <name>Zn(2+)</name>
        <dbReference type="ChEBI" id="CHEBI:29105"/>
    </ligand>
</feature>
<dbReference type="GO" id="GO:0006046">
    <property type="term" value="P:N-acetylglucosamine catabolic process"/>
    <property type="evidence" value="ECO:0007669"/>
    <property type="project" value="TreeGrafter"/>
</dbReference>
<feature type="binding site" evidence="11">
    <location>
        <position position="253"/>
    </location>
    <ligand>
        <name>substrate</name>
    </ligand>
</feature>
<dbReference type="InterPro" id="IPR032466">
    <property type="entry name" value="Metal_Hydrolase"/>
</dbReference>
<comment type="similarity">
    <text evidence="1 9">Belongs to the metallo-dependent hydrolases superfamily. NagA family.</text>
</comment>
<dbReference type="EMBL" id="SLUL01000025">
    <property type="protein sequence ID" value="TCL43948.1"/>
    <property type="molecule type" value="Genomic_DNA"/>
</dbReference>
<dbReference type="PANTHER" id="PTHR11113:SF14">
    <property type="entry name" value="N-ACETYLGLUCOSAMINE-6-PHOSPHATE DEACETYLASE"/>
    <property type="match status" value="1"/>
</dbReference>
<dbReference type="SUPFAM" id="SSF51556">
    <property type="entry name" value="Metallo-dependent hydrolases"/>
    <property type="match status" value="1"/>
</dbReference>
<dbReference type="InterPro" id="IPR011059">
    <property type="entry name" value="Metal-dep_hydrolase_composite"/>
</dbReference>
<evidence type="ECO:0000256" key="11">
    <source>
        <dbReference type="PIRSR" id="PIRSR038994-2"/>
    </source>
</evidence>
<evidence type="ECO:0000256" key="5">
    <source>
        <dbReference type="ARBA" id="ARBA00022801"/>
    </source>
</evidence>
<dbReference type="InterPro" id="IPR006680">
    <property type="entry name" value="Amidohydro-rel"/>
</dbReference>
<evidence type="ECO:0000313" key="14">
    <source>
        <dbReference type="EMBL" id="TCL43948.1"/>
    </source>
</evidence>
<evidence type="ECO:0000256" key="6">
    <source>
        <dbReference type="ARBA" id="ARBA00023277"/>
    </source>
</evidence>
<comment type="cofactor">
    <cofactor evidence="12">
        <name>a divalent metal cation</name>
        <dbReference type="ChEBI" id="CHEBI:60240"/>
    </cofactor>
    <text evidence="12">Binds 1 divalent metal cation per subunit.</text>
</comment>
<sequence>MKMHYYLKAKTFFLEDGIKNNGFVEIKDGLFGNYVEKIENKSIDILDVGDCIVAPGLFDTHIHGISGSDVMDNTPESIQTISKNILKYGVTRFLPTTLTSSFDKLNQVVSTIYEVHKQGEIGAKIEGIFLEGPYFTKKHKGAQNSAYFKDPSINELNTWIEQSGGLIRKIALAPERKGALQFIKEVTNKGIYVALGHTDADYETCIQAIENGASIFVHLFNGMRGFHHREPGVVGAALSSENTFVELICDGEHVHPVAVNITIKNKGYDKICLVTDCMRAGLMPDGHYFLGEFEVHVKNGIAKTTSGSLAGSTLKLIDGIKNIYNWTNLSLLQCWHMGSLNPAKSIGLDDKVGSIAPNKKADFVVLNDQLEVLKVAIEGVIKYEKKFQKCNQTM</sequence>
<feature type="binding site" evidence="11">
    <location>
        <position position="142"/>
    </location>
    <ligand>
        <name>substrate</name>
    </ligand>
</feature>
<evidence type="ECO:0000256" key="1">
    <source>
        <dbReference type="ARBA" id="ARBA00010716"/>
    </source>
</evidence>
<dbReference type="CDD" id="cd00854">
    <property type="entry name" value="NagA"/>
    <property type="match status" value="1"/>
</dbReference>
<dbReference type="Proteomes" id="UP000295658">
    <property type="component" value="Unassembled WGS sequence"/>
</dbReference>
<keyword evidence="15" id="KW-1185">Reference proteome</keyword>
<dbReference type="SUPFAM" id="SSF51338">
    <property type="entry name" value="Composite domain of metallo-dependent hydrolases"/>
    <property type="match status" value="1"/>
</dbReference>
<dbReference type="GO" id="GO:0008448">
    <property type="term" value="F:N-acetylglucosamine-6-phosphate deacetylase activity"/>
    <property type="evidence" value="ECO:0007669"/>
    <property type="project" value="UniProtKB-EC"/>
</dbReference>
<comment type="caution">
    <text evidence="14">The sequence shown here is derived from an EMBL/GenBank/DDBJ whole genome shotgun (WGS) entry which is preliminary data.</text>
</comment>
<evidence type="ECO:0000256" key="3">
    <source>
        <dbReference type="ARBA" id="ARBA00018029"/>
    </source>
</evidence>
<dbReference type="GO" id="GO:0046872">
    <property type="term" value="F:metal ion binding"/>
    <property type="evidence" value="ECO:0007669"/>
    <property type="project" value="UniProtKB-KW"/>
</dbReference>
<evidence type="ECO:0000256" key="8">
    <source>
        <dbReference type="ARBA" id="ARBA00060590"/>
    </source>
</evidence>
<accession>A0A4R1Q7L0</accession>
<feature type="binding site" evidence="12">
    <location>
        <position position="197"/>
    </location>
    <ligand>
        <name>Zn(2+)</name>
        <dbReference type="ChEBI" id="CHEBI:29105"/>
    </ligand>
</feature>
<evidence type="ECO:0000256" key="2">
    <source>
        <dbReference type="ARBA" id="ARBA00011899"/>
    </source>
</evidence>
<evidence type="ECO:0000256" key="4">
    <source>
        <dbReference type="ARBA" id="ARBA00022723"/>
    </source>
</evidence>
<evidence type="ECO:0000259" key="13">
    <source>
        <dbReference type="Pfam" id="PF01979"/>
    </source>
</evidence>
<evidence type="ECO:0000256" key="10">
    <source>
        <dbReference type="PIRSR" id="PIRSR038994-1"/>
    </source>
</evidence>
<keyword evidence="4 12" id="KW-0479">Metal-binding</keyword>
<dbReference type="Pfam" id="PF01979">
    <property type="entry name" value="Amidohydro_1"/>
    <property type="match status" value="1"/>
</dbReference>
<dbReference type="PIRSF" id="PIRSF038994">
    <property type="entry name" value="NagA"/>
    <property type="match status" value="1"/>
</dbReference>
<evidence type="ECO:0000313" key="15">
    <source>
        <dbReference type="Proteomes" id="UP000295658"/>
    </source>
</evidence>
<dbReference type="NCBIfam" id="TIGR00221">
    <property type="entry name" value="nagA"/>
    <property type="match status" value="1"/>
</dbReference>
<protein>
    <recommendedName>
        <fullName evidence="3">N-acetylglucosamine-6-phosphate deacetylase</fullName>
        <ecNumber evidence="2">3.5.1.25</ecNumber>
    </recommendedName>
</protein>